<evidence type="ECO:0000313" key="2">
    <source>
        <dbReference type="Proteomes" id="UP001231649"/>
    </source>
</evidence>
<gene>
    <name evidence="1" type="ORF">PYW08_001955</name>
</gene>
<name>A0ACC2R0D3_9NEOP</name>
<organism evidence="1 2">
    <name type="scientific">Mythimna loreyi</name>
    <dbReference type="NCBI Taxonomy" id="667449"/>
    <lineage>
        <taxon>Eukaryota</taxon>
        <taxon>Metazoa</taxon>
        <taxon>Ecdysozoa</taxon>
        <taxon>Arthropoda</taxon>
        <taxon>Hexapoda</taxon>
        <taxon>Insecta</taxon>
        <taxon>Pterygota</taxon>
        <taxon>Neoptera</taxon>
        <taxon>Endopterygota</taxon>
        <taxon>Lepidoptera</taxon>
        <taxon>Glossata</taxon>
        <taxon>Ditrysia</taxon>
        <taxon>Noctuoidea</taxon>
        <taxon>Noctuidae</taxon>
        <taxon>Noctuinae</taxon>
        <taxon>Hadenini</taxon>
        <taxon>Mythimna</taxon>
    </lineage>
</organism>
<reference evidence="1" key="1">
    <citation type="submission" date="2023-03" db="EMBL/GenBank/DDBJ databases">
        <title>Chromosome-level genomes of two armyworms, Mythimna separata and Mythimna loreyi, provide insights into the biosynthesis and reception of sex pheromones.</title>
        <authorList>
            <person name="Zhao H."/>
        </authorList>
    </citation>
    <scope>NUCLEOTIDE SEQUENCE</scope>
    <source>
        <strain evidence="1">BeijingLab</strain>
    </source>
</reference>
<dbReference type="EMBL" id="CM056788">
    <property type="protein sequence ID" value="KAJ8730542.1"/>
    <property type="molecule type" value="Genomic_DNA"/>
</dbReference>
<proteinExistence type="predicted"/>
<accession>A0ACC2R0D3</accession>
<protein>
    <submittedName>
        <fullName evidence="1">Uncharacterized protein</fullName>
    </submittedName>
</protein>
<sequence length="345" mass="38733">MGIYCQINLNKPPDGAFYSGEVVSGMIKYALDEPMEIEKITVSLKGIGHLRLTERTNQKNRRRSYGNSEIYVDADEVIQEGKYKVLPGSYEVKFNFRLPDNLPPTFEFCKHIPRYGVNCKIKYYVRIKIDRPGWFAFAKHYRKEITVASTITPKLSTEPVMYGERSKLLQLFSSKSSTVIMKANILNSVITNGGKIEVQSEIQNDTNINIKAVEIKLVEMHTFKATGHTDVKAYEDVPNCDSKTGSIQSGATQDMPIDIIVPSDKVSLDNSKIVSRDYLVRITAILPMPHRNVVLDIPVQIGDNVQREEICDPPPSYWEAMGETKKGDDNASDDEGGGDEKGEKS</sequence>
<comment type="caution">
    <text evidence="1">The sequence shown here is derived from an EMBL/GenBank/DDBJ whole genome shotgun (WGS) entry which is preliminary data.</text>
</comment>
<dbReference type="Proteomes" id="UP001231649">
    <property type="component" value="Chromosome 12"/>
</dbReference>
<evidence type="ECO:0000313" key="1">
    <source>
        <dbReference type="EMBL" id="KAJ8730542.1"/>
    </source>
</evidence>
<keyword evidence="2" id="KW-1185">Reference proteome</keyword>